<dbReference type="CDD" id="cd00118">
    <property type="entry name" value="LysM"/>
    <property type="match status" value="1"/>
</dbReference>
<dbReference type="InterPro" id="IPR018392">
    <property type="entry name" value="LysM"/>
</dbReference>
<dbReference type="KEGG" id="lmoi:VV02_17720"/>
<protein>
    <recommendedName>
        <fullName evidence="1">LysM domain-containing protein</fullName>
    </recommendedName>
</protein>
<evidence type="ECO:0000259" key="1">
    <source>
        <dbReference type="Pfam" id="PF01476"/>
    </source>
</evidence>
<evidence type="ECO:0000313" key="3">
    <source>
        <dbReference type="Proteomes" id="UP000066480"/>
    </source>
</evidence>
<name>A0A0K1JR34_9MICO</name>
<sequence length="99" mass="10165">MSRARGPRLRLTPRGRLMLLLAGALAVLGLVTASVAAASSPSTPPTRVVTVEPGATLSEIAQAELPGLPVHEGVARLQLANRLSSLQVSAGQRLVIPQG</sequence>
<dbReference type="Proteomes" id="UP000066480">
    <property type="component" value="Chromosome"/>
</dbReference>
<keyword evidence="3" id="KW-1185">Reference proteome</keyword>
<dbReference type="AlphaFoldDB" id="A0A0K1JR34"/>
<feature type="domain" description="LysM" evidence="1">
    <location>
        <begin position="50"/>
        <end position="97"/>
    </location>
</feature>
<proteinExistence type="predicted"/>
<dbReference type="Pfam" id="PF01476">
    <property type="entry name" value="LysM"/>
    <property type="match status" value="1"/>
</dbReference>
<reference evidence="2 3" key="1">
    <citation type="submission" date="2015-03" db="EMBL/GenBank/DDBJ databases">
        <title>Luteipulveratus halotolerans sp. nov., a novel actinobacterium (Dermacoccaceae) from Sarawak, Malaysia.</title>
        <authorList>
            <person name="Juboi H."/>
            <person name="Basik A."/>
            <person name="Shamsul S.S."/>
            <person name="Arnold P."/>
            <person name="Schmitt E.K."/>
            <person name="Sanglier J.-J."/>
            <person name="Yeo T."/>
        </authorList>
    </citation>
    <scope>NUCLEOTIDE SEQUENCE [LARGE SCALE GENOMIC DNA]</scope>
    <source>
        <strain evidence="2 3">MN07-A0370</strain>
    </source>
</reference>
<dbReference type="Gene3D" id="3.10.350.10">
    <property type="entry name" value="LysM domain"/>
    <property type="match status" value="1"/>
</dbReference>
<dbReference type="EMBL" id="CP011112">
    <property type="protein sequence ID" value="AKU19053.1"/>
    <property type="molecule type" value="Genomic_DNA"/>
</dbReference>
<evidence type="ECO:0000313" key="2">
    <source>
        <dbReference type="EMBL" id="AKU19053.1"/>
    </source>
</evidence>
<organism evidence="2 3">
    <name type="scientific">Luteipulveratus mongoliensis</name>
    <dbReference type="NCBI Taxonomy" id="571913"/>
    <lineage>
        <taxon>Bacteria</taxon>
        <taxon>Bacillati</taxon>
        <taxon>Actinomycetota</taxon>
        <taxon>Actinomycetes</taxon>
        <taxon>Micrococcales</taxon>
        <taxon>Dermacoccaceae</taxon>
        <taxon>Luteipulveratus</taxon>
    </lineage>
</organism>
<dbReference type="InterPro" id="IPR036779">
    <property type="entry name" value="LysM_dom_sf"/>
</dbReference>
<accession>A0A0K1JR34</accession>
<gene>
    <name evidence="2" type="ORF">VV02_17720</name>
</gene>